<proteinExistence type="predicted"/>
<evidence type="ECO:0000313" key="3">
    <source>
        <dbReference type="EMBL" id="QNS08144.1"/>
    </source>
</evidence>
<feature type="domain" description="Pierisin-like" evidence="2">
    <location>
        <begin position="86"/>
        <end position="202"/>
    </location>
</feature>
<dbReference type="AlphaFoldDB" id="A0A7H1BHD9"/>
<dbReference type="SUPFAM" id="SSF56399">
    <property type="entry name" value="ADP-ribosylation"/>
    <property type="match status" value="1"/>
</dbReference>
<reference evidence="3 4" key="1">
    <citation type="submission" date="2020-09" db="EMBL/GenBank/DDBJ databases">
        <title>A novel species.</title>
        <authorList>
            <person name="Gao J."/>
        </authorList>
    </citation>
    <scope>NUCLEOTIDE SEQUENCE [LARGE SCALE GENOMIC DNA]</scope>
    <source>
        <strain evidence="3 4">CRXT-Y-14</strain>
    </source>
</reference>
<feature type="signal peptide" evidence="1">
    <location>
        <begin position="1"/>
        <end position="22"/>
    </location>
</feature>
<evidence type="ECO:0000256" key="1">
    <source>
        <dbReference type="SAM" id="SignalP"/>
    </source>
</evidence>
<dbReference type="InterPro" id="IPR054695">
    <property type="entry name" value="Pierisin-like_dom"/>
</dbReference>
<feature type="chain" id="PRO_5039632825" description="Pierisin-like domain-containing protein" evidence="1">
    <location>
        <begin position="23"/>
        <end position="231"/>
    </location>
</feature>
<keyword evidence="1" id="KW-0732">Signal</keyword>
<gene>
    <name evidence="3" type="ORF">IAG42_34035</name>
</gene>
<dbReference type="KEGG" id="sxn:IAG42_34035"/>
<name>A0A7H1BHD9_9ACTN</name>
<evidence type="ECO:0000259" key="2">
    <source>
        <dbReference type="Pfam" id="PF22596"/>
    </source>
</evidence>
<dbReference type="Gene3D" id="3.90.210.10">
    <property type="entry name" value="Heat-Labile Enterotoxin, subunit A"/>
    <property type="match status" value="1"/>
</dbReference>
<dbReference type="RefSeq" id="WP_188340805.1">
    <property type="nucleotide sequence ID" value="NZ_CP061281.1"/>
</dbReference>
<keyword evidence="4" id="KW-1185">Reference proteome</keyword>
<accession>A0A7H1BHD9</accession>
<dbReference type="Pfam" id="PF22596">
    <property type="entry name" value="Scabin-like"/>
    <property type="match status" value="1"/>
</dbReference>
<dbReference type="EMBL" id="CP061281">
    <property type="protein sequence ID" value="QNS08144.1"/>
    <property type="molecule type" value="Genomic_DNA"/>
</dbReference>
<dbReference type="Proteomes" id="UP000516428">
    <property type="component" value="Chromosome"/>
</dbReference>
<evidence type="ECO:0000313" key="4">
    <source>
        <dbReference type="Proteomes" id="UP000516428"/>
    </source>
</evidence>
<sequence>MFTAVLRVLAAASLATGPLALAAPADAADRTTTAVAQAPDTGPCGPVTGFHPFDWWRTTTSPAIAPAVHRAAVEENWQWRDDTNTLWRGDTRENVEQLFEDGFAPRGEAMTPLAEYIVKGGGQNTAHLSTSCEKWVAEKFATYGAAKTGWVYEIEAPGGIDVNATAHLNGYESPYLWNKEIDFPGGISGSHIKGACKYHLVKTDPDTKINTYENLGCRTNKDFEPTLAAAR</sequence>
<organism evidence="3 4">
    <name type="scientific">Streptomyces xanthii</name>
    <dbReference type="NCBI Taxonomy" id="2768069"/>
    <lineage>
        <taxon>Bacteria</taxon>
        <taxon>Bacillati</taxon>
        <taxon>Actinomycetota</taxon>
        <taxon>Actinomycetes</taxon>
        <taxon>Kitasatosporales</taxon>
        <taxon>Streptomycetaceae</taxon>
        <taxon>Streptomyces</taxon>
    </lineage>
</organism>
<protein>
    <recommendedName>
        <fullName evidence="2">Pierisin-like domain-containing protein</fullName>
    </recommendedName>
</protein>